<proteinExistence type="predicted"/>
<keyword evidence="3" id="KW-1185">Reference proteome</keyword>
<dbReference type="InterPro" id="IPR016794">
    <property type="entry name" value="UCP21603_acetyltransf"/>
</dbReference>
<dbReference type="Proteomes" id="UP000334990">
    <property type="component" value="Unassembled WGS sequence"/>
</dbReference>
<dbReference type="GO" id="GO:0016747">
    <property type="term" value="F:acyltransferase activity, transferring groups other than amino-acyl groups"/>
    <property type="evidence" value="ECO:0007669"/>
    <property type="project" value="InterPro"/>
</dbReference>
<dbReference type="InterPro" id="IPR000182">
    <property type="entry name" value="GNAT_dom"/>
</dbReference>
<comment type="caution">
    <text evidence="2">The sequence shown here is derived from an EMBL/GenBank/DDBJ whole genome shotgun (WGS) entry which is preliminary data.</text>
</comment>
<evidence type="ECO:0000313" key="3">
    <source>
        <dbReference type="Proteomes" id="UP000334990"/>
    </source>
</evidence>
<gene>
    <name evidence="2" type="ORF">Acor_70080</name>
</gene>
<dbReference type="AlphaFoldDB" id="A0A5M3W9M4"/>
<protein>
    <submittedName>
        <fullName evidence="2">N-acetyltransferase GCN5</fullName>
    </submittedName>
</protein>
<organism evidence="2 3">
    <name type="scientific">Acrocarpospora corrugata</name>
    <dbReference type="NCBI Taxonomy" id="35763"/>
    <lineage>
        <taxon>Bacteria</taxon>
        <taxon>Bacillati</taxon>
        <taxon>Actinomycetota</taxon>
        <taxon>Actinomycetes</taxon>
        <taxon>Streptosporangiales</taxon>
        <taxon>Streptosporangiaceae</taxon>
        <taxon>Acrocarpospora</taxon>
    </lineage>
</organism>
<evidence type="ECO:0000259" key="1">
    <source>
        <dbReference type="PROSITE" id="PS51186"/>
    </source>
</evidence>
<accession>A0A5M3W9M4</accession>
<name>A0A5M3W9M4_9ACTN</name>
<feature type="domain" description="N-acetyltransferase" evidence="1">
    <location>
        <begin position="140"/>
        <end position="281"/>
    </location>
</feature>
<reference evidence="2 3" key="1">
    <citation type="submission" date="2019-10" db="EMBL/GenBank/DDBJ databases">
        <title>Whole genome shotgun sequence of Acrocarpospora corrugata NBRC 13972.</title>
        <authorList>
            <person name="Ichikawa N."/>
            <person name="Kimura A."/>
            <person name="Kitahashi Y."/>
            <person name="Komaki H."/>
            <person name="Oguchi A."/>
        </authorList>
    </citation>
    <scope>NUCLEOTIDE SEQUENCE [LARGE SCALE GENOMIC DNA]</scope>
    <source>
        <strain evidence="2 3">NBRC 13972</strain>
    </source>
</reference>
<dbReference type="EMBL" id="BLAD01000090">
    <property type="protein sequence ID" value="GES04940.1"/>
    <property type="molecule type" value="Genomic_DNA"/>
</dbReference>
<evidence type="ECO:0000313" key="2">
    <source>
        <dbReference type="EMBL" id="GES04940.1"/>
    </source>
</evidence>
<dbReference type="InterPro" id="IPR016181">
    <property type="entry name" value="Acyl_CoA_acyltransferase"/>
</dbReference>
<dbReference type="InterPro" id="IPR025289">
    <property type="entry name" value="DUF4081"/>
</dbReference>
<keyword evidence="2" id="KW-0808">Transferase</keyword>
<dbReference type="Gene3D" id="3.40.630.30">
    <property type="match status" value="1"/>
</dbReference>
<sequence length="281" mass="30535">MMLRTSASRVLDDNDRDEVLGLLDSDPVANVFVASRVRAVGLNPARLGGQMWGYGPRGGLISLCYAGANLVPVNAGREAVHAFADRARKQGRRCSSIVGPSAAVELLWERLEPHWGRARAIRWAQPVMATSSAPLVAPDPEVRRVRPEEFGTLLPACVAMFTEEVGVSPDNGDGGALYRSRVAELIRIGRSYAHIEDGQVIFKAEIGAVTPQACQIQGVWVDPLYRGRGHAAAGMATVVEQALKYFAPIVTLYVNDYNLPARAAYKKVGFREVDTFTSVLF</sequence>
<dbReference type="PROSITE" id="PS51186">
    <property type="entry name" value="GNAT"/>
    <property type="match status" value="1"/>
</dbReference>
<dbReference type="SUPFAM" id="SSF55729">
    <property type="entry name" value="Acyl-CoA N-acyltransferases (Nat)"/>
    <property type="match status" value="1"/>
</dbReference>
<dbReference type="Pfam" id="PF00583">
    <property type="entry name" value="Acetyltransf_1"/>
    <property type="match status" value="1"/>
</dbReference>
<dbReference type="Pfam" id="PF13312">
    <property type="entry name" value="DUF4081"/>
    <property type="match status" value="1"/>
</dbReference>
<dbReference type="PIRSF" id="PIRSF021603">
    <property type="entry name" value="UCP21603_acetyltransf"/>
    <property type="match status" value="1"/>
</dbReference>